<dbReference type="STRING" id="525254.HMPREF0072_1662"/>
<evidence type="ECO:0000313" key="5">
    <source>
        <dbReference type="Proteomes" id="UP000005984"/>
    </source>
</evidence>
<dbReference type="RefSeq" id="WP_004828077.1">
    <property type="nucleotide sequence ID" value="NZ_GG666046.1"/>
</dbReference>
<comment type="similarity">
    <text evidence="1">Belongs to the isochorismatase family.</text>
</comment>
<dbReference type="Proteomes" id="UP000005984">
    <property type="component" value="Unassembled WGS sequence"/>
</dbReference>
<dbReference type="HOGENOM" id="CLU_068979_12_0_9"/>
<evidence type="ECO:0000256" key="2">
    <source>
        <dbReference type="ARBA" id="ARBA00022801"/>
    </source>
</evidence>
<reference evidence="4 5" key="1">
    <citation type="submission" date="2008-10" db="EMBL/GenBank/DDBJ databases">
        <authorList>
            <person name="Qin X."/>
            <person name="Bachman B."/>
            <person name="Battles P."/>
            <person name="Bell A."/>
            <person name="Bess C."/>
            <person name="Bickham C."/>
            <person name="Chaboub L."/>
            <person name="Chen D."/>
            <person name="Coyle M."/>
            <person name="Deiros D.R."/>
            <person name="Dinh H."/>
            <person name="Forbes L."/>
            <person name="Fowler G."/>
            <person name="Francisco L."/>
            <person name="Fu Q."/>
            <person name="Gubbala S."/>
            <person name="Hale W."/>
            <person name="Han Y."/>
            <person name="Hemphill L."/>
            <person name="Highlander S.K."/>
            <person name="Hirani K."/>
            <person name="Hogues M."/>
            <person name="Jackson L."/>
            <person name="Jakkamsetti A."/>
            <person name="Javaid M."/>
            <person name="Jiang H."/>
            <person name="Korchina V."/>
            <person name="Kovar C."/>
            <person name="Lara F."/>
            <person name="Lee S."/>
            <person name="Mata R."/>
            <person name="Mathew T."/>
            <person name="Moen C."/>
            <person name="Morales K."/>
            <person name="Munidasa M."/>
            <person name="Nazareth L."/>
            <person name="Ngo R."/>
            <person name="Nguyen L."/>
            <person name="Okwuonu G."/>
            <person name="Ongeri F."/>
            <person name="Patil S."/>
            <person name="Petrosino J."/>
            <person name="Pham C."/>
            <person name="Pham P."/>
            <person name="Pu L.-L."/>
            <person name="Puazo M."/>
            <person name="Raj R."/>
            <person name="Reid J."/>
            <person name="Rouhana J."/>
            <person name="Saada N."/>
            <person name="Shang Y."/>
            <person name="Simmons D."/>
            <person name="Thornton R."/>
            <person name="Warren J."/>
            <person name="Weissenberger G."/>
            <person name="Zhang J."/>
            <person name="Zhang L."/>
            <person name="Zhou C."/>
            <person name="Zhu D."/>
            <person name="Muzny D."/>
            <person name="Worley K."/>
            <person name="Gibbs R."/>
        </authorList>
    </citation>
    <scope>NUCLEOTIDE SEQUENCE [LARGE SCALE GENOMIC DNA]</scope>
    <source>
        <strain evidence="4 5">ATCC 51172</strain>
    </source>
</reference>
<dbReference type="eggNOG" id="COG1335">
    <property type="taxonomic scope" value="Bacteria"/>
</dbReference>
<dbReference type="GO" id="GO:0016787">
    <property type="term" value="F:hydrolase activity"/>
    <property type="evidence" value="ECO:0007669"/>
    <property type="project" value="UniProtKB-KW"/>
</dbReference>
<dbReference type="PANTHER" id="PTHR43540">
    <property type="entry name" value="PEROXYUREIDOACRYLATE/UREIDOACRYLATE AMIDOHYDROLASE-RELATED"/>
    <property type="match status" value="1"/>
</dbReference>
<evidence type="ECO:0000313" key="4">
    <source>
        <dbReference type="EMBL" id="EEI85685.1"/>
    </source>
</evidence>
<dbReference type="InterPro" id="IPR050272">
    <property type="entry name" value="Isochorismatase-like_hydrls"/>
</dbReference>
<evidence type="ECO:0000259" key="3">
    <source>
        <dbReference type="Pfam" id="PF00857"/>
    </source>
</evidence>
<protein>
    <submittedName>
        <fullName evidence="4">Isochorismatase family protein</fullName>
        <ecNumber evidence="4">3.-.-.-</ecNumber>
    </submittedName>
</protein>
<gene>
    <name evidence="4" type="ORF">HMPREF0072_1662</name>
</gene>
<dbReference type="EC" id="3.-.-.-" evidence="4"/>
<proteinExistence type="inferred from homology"/>
<dbReference type="Pfam" id="PF00857">
    <property type="entry name" value="Isochorismatase"/>
    <property type="match status" value="1"/>
</dbReference>
<dbReference type="InterPro" id="IPR036380">
    <property type="entry name" value="Isochorismatase-like_sf"/>
</dbReference>
<feature type="domain" description="Isochorismatase-like" evidence="3">
    <location>
        <begin position="3"/>
        <end position="169"/>
    </location>
</feature>
<dbReference type="AlphaFoldDB" id="C2BH42"/>
<comment type="caution">
    <text evidence="4">The sequence shown here is derived from an EMBL/GenBank/DDBJ whole genome shotgun (WGS) entry which is preliminary data.</text>
</comment>
<keyword evidence="2 4" id="KW-0378">Hydrolase</keyword>
<accession>C2BH42</accession>
<dbReference type="PANTHER" id="PTHR43540:SF9">
    <property type="entry name" value="FAMILY HYDROLASE, PUTATIVE (AFU_ORTHOLOGUE AFUA_2G08700)-RELATED"/>
    <property type="match status" value="1"/>
</dbReference>
<name>C2BH42_9FIRM</name>
<dbReference type="SUPFAM" id="SSF52499">
    <property type="entry name" value="Isochorismatase-like hydrolases"/>
    <property type="match status" value="1"/>
</dbReference>
<keyword evidence="5" id="KW-1185">Reference proteome</keyword>
<dbReference type="Gene3D" id="3.40.50.850">
    <property type="entry name" value="Isochorismatase-like"/>
    <property type="match status" value="1"/>
</dbReference>
<evidence type="ECO:0000256" key="1">
    <source>
        <dbReference type="ARBA" id="ARBA00006336"/>
    </source>
</evidence>
<dbReference type="CDD" id="cd00431">
    <property type="entry name" value="cysteine_hydrolases"/>
    <property type="match status" value="1"/>
</dbReference>
<dbReference type="EMBL" id="ABYO01000247">
    <property type="protein sequence ID" value="EEI85685.1"/>
    <property type="molecule type" value="Genomic_DNA"/>
</dbReference>
<dbReference type="InterPro" id="IPR000868">
    <property type="entry name" value="Isochorismatase-like_dom"/>
</dbReference>
<sequence>MDVLLVVDLQNDFVDGALGNEGNEKIVSPIEKLVDDFKGEVIFTRDTHEESYLESLEGKHLPVTHCIRGSKGWEIKIPTKDKKIIDKPSFGSYELVDYLKDLDKKEKIKNIYMVGICTDICVLSNAIMIKNALLNTEVTVIEDLCKATSEAAHQASLVAMASCQVNIIKFADFRQEL</sequence>
<organism evidence="4 5">
    <name type="scientific">Anaerococcus lactolyticus ATCC 51172</name>
    <dbReference type="NCBI Taxonomy" id="525254"/>
    <lineage>
        <taxon>Bacteria</taxon>
        <taxon>Bacillati</taxon>
        <taxon>Bacillota</taxon>
        <taxon>Tissierellia</taxon>
        <taxon>Tissierellales</taxon>
        <taxon>Peptoniphilaceae</taxon>
        <taxon>Anaerococcus</taxon>
    </lineage>
</organism>